<protein>
    <submittedName>
        <fullName evidence="7">DgyrCDS4113</fullName>
    </submittedName>
</protein>
<keyword evidence="3" id="KW-0378">Hydrolase</keyword>
<comment type="caution">
    <text evidence="5">Lacks conserved residue(s) required for the propagation of feature annotation.</text>
</comment>
<dbReference type="SUPFAM" id="SSF49758">
    <property type="entry name" value="Calpain large subunit, middle domain (domain III)"/>
    <property type="match status" value="1"/>
</dbReference>
<dbReference type="SUPFAM" id="SSF54001">
    <property type="entry name" value="Cysteine proteinases"/>
    <property type="match status" value="1"/>
</dbReference>
<feature type="domain" description="Calpain catalytic" evidence="6">
    <location>
        <begin position="1"/>
        <end position="206"/>
    </location>
</feature>
<evidence type="ECO:0000313" key="8">
    <source>
        <dbReference type="Proteomes" id="UP000549394"/>
    </source>
</evidence>
<dbReference type="SMART" id="SM00230">
    <property type="entry name" value="CysPc"/>
    <property type="match status" value="1"/>
</dbReference>
<keyword evidence="8" id="KW-1185">Reference proteome</keyword>
<dbReference type="Gene3D" id="3.90.70.10">
    <property type="entry name" value="Cysteine proteinases"/>
    <property type="match status" value="1"/>
</dbReference>
<evidence type="ECO:0000259" key="6">
    <source>
        <dbReference type="PROSITE" id="PS50203"/>
    </source>
</evidence>
<comment type="similarity">
    <text evidence="1">Belongs to the peptidase C2 family.</text>
</comment>
<evidence type="ECO:0000256" key="3">
    <source>
        <dbReference type="ARBA" id="ARBA00022801"/>
    </source>
</evidence>
<evidence type="ECO:0000256" key="1">
    <source>
        <dbReference type="ARBA" id="ARBA00007623"/>
    </source>
</evidence>
<dbReference type="InterPro" id="IPR036213">
    <property type="entry name" value="Calpain_III_sf"/>
</dbReference>
<dbReference type="InterPro" id="IPR022683">
    <property type="entry name" value="Calpain_III"/>
</dbReference>
<organism evidence="7 8">
    <name type="scientific">Dimorphilus gyrociliatus</name>
    <dbReference type="NCBI Taxonomy" id="2664684"/>
    <lineage>
        <taxon>Eukaryota</taxon>
        <taxon>Metazoa</taxon>
        <taxon>Spiralia</taxon>
        <taxon>Lophotrochozoa</taxon>
        <taxon>Annelida</taxon>
        <taxon>Polychaeta</taxon>
        <taxon>Polychaeta incertae sedis</taxon>
        <taxon>Dinophilidae</taxon>
        <taxon>Dimorphilus</taxon>
    </lineage>
</organism>
<gene>
    <name evidence="7" type="ORF">DGYR_LOCUS3878</name>
</gene>
<dbReference type="AlphaFoldDB" id="A0A7I8VI32"/>
<reference evidence="7 8" key="1">
    <citation type="submission" date="2020-08" db="EMBL/GenBank/DDBJ databases">
        <authorList>
            <person name="Hejnol A."/>
        </authorList>
    </citation>
    <scope>NUCLEOTIDE SEQUENCE [LARGE SCALE GENOMIC DNA]</scope>
</reference>
<evidence type="ECO:0000256" key="2">
    <source>
        <dbReference type="ARBA" id="ARBA00022670"/>
    </source>
</evidence>
<dbReference type="PANTHER" id="PTHR10183:SF379">
    <property type="entry name" value="CALPAIN-5"/>
    <property type="match status" value="1"/>
</dbReference>
<comment type="caution">
    <text evidence="7">The sequence shown here is derived from an EMBL/GenBank/DDBJ whole genome shotgun (WGS) entry which is preliminary data.</text>
</comment>
<dbReference type="PRINTS" id="PR00704">
    <property type="entry name" value="CALPAIN"/>
</dbReference>
<dbReference type="InterPro" id="IPR022684">
    <property type="entry name" value="Calpain_cysteine_protease"/>
</dbReference>
<accession>A0A7I8VI32</accession>
<proteinExistence type="inferred from homology"/>
<evidence type="ECO:0000256" key="5">
    <source>
        <dbReference type="PROSITE-ProRule" id="PRU00239"/>
    </source>
</evidence>
<dbReference type="Proteomes" id="UP000549394">
    <property type="component" value="Unassembled WGS sequence"/>
</dbReference>
<evidence type="ECO:0000256" key="4">
    <source>
        <dbReference type="ARBA" id="ARBA00022807"/>
    </source>
</evidence>
<name>A0A7I8VI32_9ANNE</name>
<dbReference type="Pfam" id="PF01067">
    <property type="entry name" value="Calpain_III"/>
    <property type="match status" value="1"/>
</dbReference>
<dbReference type="InterPro" id="IPR001300">
    <property type="entry name" value="Peptidase_C2_calpain_cat"/>
</dbReference>
<dbReference type="InterPro" id="IPR022682">
    <property type="entry name" value="Calpain_domain_III"/>
</dbReference>
<dbReference type="PANTHER" id="PTHR10183">
    <property type="entry name" value="CALPAIN"/>
    <property type="match status" value="1"/>
</dbReference>
<dbReference type="Pfam" id="PF00648">
    <property type="entry name" value="Peptidase_C2"/>
    <property type="match status" value="1"/>
</dbReference>
<keyword evidence="4" id="KW-0788">Thiol protease</keyword>
<dbReference type="OrthoDB" id="424753at2759"/>
<keyword evidence="2" id="KW-0645">Protease</keyword>
<dbReference type="InterPro" id="IPR038765">
    <property type="entry name" value="Papain-like_cys_pep_sf"/>
</dbReference>
<evidence type="ECO:0000313" key="7">
    <source>
        <dbReference type="EMBL" id="CAD5115104.1"/>
    </source>
</evidence>
<dbReference type="PROSITE" id="PS50203">
    <property type="entry name" value="CALPAIN_CAT"/>
    <property type="match status" value="1"/>
</dbReference>
<dbReference type="SMART" id="SM00720">
    <property type="entry name" value="calpain_III"/>
    <property type="match status" value="1"/>
</dbReference>
<dbReference type="Gene3D" id="2.60.120.380">
    <property type="match status" value="1"/>
</dbReference>
<dbReference type="EMBL" id="CAJFCJ010000005">
    <property type="protein sequence ID" value="CAD5115104.1"/>
    <property type="molecule type" value="Genomic_DNA"/>
</dbReference>
<sequence length="559" mass="63392">MWRFGEWKTVVIDDYLPTLEGSLAYTPAFDDEYWTALLEKAYAKCHKAYEAIEIGKPINALTDFTGAICEDFCLDDQQQTPNDNLFHILYVSYISRSMMVCWRKAKCNQLGGFTNADVNDCKLFYVSAVAKNGSNKEMVRLKYTSEPDAVWLGDFSLNDEANWSLVSPTFKEARKPLECLENPREFWMTWVDFLKYFAHIIVISSTEPFHSISTDSERIYSKKVDPPTDTAFEDHTSISSFKQAEEPLFIRRTHSARERNRKNGTITANSSKTIKNRIELTKAGTGGGSGGGGGSTTCQFLLRTSQLRSENQLCDCVGGLSNMSTTSSVSNVSCASECASDYSYSDVPRCRKHSNNRRIGEEINRLKTPAIHRSQSLNSFASQLSIFETNYDSFRPTGQWKQLDSFYGKWTLSCSGGPRTNMRQHSRNPRFLFAVNKRDHENFLSPSSSFTGKSHVIISLMQDYRQGSKGSLLFNIGFALYKGKTTDKEKRNLGKLPLVADCCSKHESYEIIGRFDLEPGYYLLVPYPCESGKETEFFVRILIEKEVDATKNAWYKTNL</sequence>
<dbReference type="GO" id="GO:0004198">
    <property type="term" value="F:calcium-dependent cysteine-type endopeptidase activity"/>
    <property type="evidence" value="ECO:0007669"/>
    <property type="project" value="InterPro"/>
</dbReference>
<dbReference type="GO" id="GO:0006508">
    <property type="term" value="P:proteolysis"/>
    <property type="evidence" value="ECO:0007669"/>
    <property type="project" value="UniProtKB-KW"/>
</dbReference>